<evidence type="ECO:0000313" key="3">
    <source>
        <dbReference type="WBParaSite" id="ALUE_0002131701-mRNA-1"/>
    </source>
</evidence>
<keyword evidence="1" id="KW-0812">Transmembrane</keyword>
<protein>
    <submittedName>
        <fullName evidence="3">MARVEL domain-containing protein</fullName>
    </submittedName>
</protein>
<proteinExistence type="predicted"/>
<organism evidence="2 3">
    <name type="scientific">Ascaris lumbricoides</name>
    <name type="common">Giant roundworm</name>
    <dbReference type="NCBI Taxonomy" id="6252"/>
    <lineage>
        <taxon>Eukaryota</taxon>
        <taxon>Metazoa</taxon>
        <taxon>Ecdysozoa</taxon>
        <taxon>Nematoda</taxon>
        <taxon>Chromadorea</taxon>
        <taxon>Rhabditida</taxon>
        <taxon>Spirurina</taxon>
        <taxon>Ascaridomorpha</taxon>
        <taxon>Ascaridoidea</taxon>
        <taxon>Ascarididae</taxon>
        <taxon>Ascaris</taxon>
    </lineage>
</organism>
<keyword evidence="2" id="KW-1185">Reference proteome</keyword>
<dbReference type="WBParaSite" id="ALUE_0002131701-mRNA-1">
    <property type="protein sequence ID" value="ALUE_0002131701-mRNA-1"/>
    <property type="gene ID" value="ALUE_0002131701"/>
</dbReference>
<dbReference type="PANTHER" id="PTHR39947">
    <property type="entry name" value="IP19862P"/>
    <property type="match status" value="1"/>
</dbReference>
<feature type="transmembrane region" description="Helical" evidence="1">
    <location>
        <begin position="73"/>
        <end position="95"/>
    </location>
</feature>
<keyword evidence="1" id="KW-1133">Transmembrane helix</keyword>
<evidence type="ECO:0000313" key="2">
    <source>
        <dbReference type="Proteomes" id="UP000036681"/>
    </source>
</evidence>
<dbReference type="Pfam" id="PF15038">
    <property type="entry name" value="Jiraiya"/>
    <property type="match status" value="1"/>
</dbReference>
<dbReference type="Proteomes" id="UP000036681">
    <property type="component" value="Unplaced"/>
</dbReference>
<name>A0A0M3IRD9_ASCLU</name>
<dbReference type="PANTHER" id="PTHR39947:SF1">
    <property type="entry name" value="IP19862P"/>
    <property type="match status" value="1"/>
</dbReference>
<reference evidence="3" key="1">
    <citation type="submission" date="2017-02" db="UniProtKB">
        <authorList>
            <consortium name="WormBaseParasite"/>
        </authorList>
    </citation>
    <scope>IDENTIFICATION</scope>
</reference>
<feature type="transmembrane region" description="Helical" evidence="1">
    <location>
        <begin position="211"/>
        <end position="235"/>
    </location>
</feature>
<evidence type="ECO:0000256" key="1">
    <source>
        <dbReference type="SAM" id="Phobius"/>
    </source>
</evidence>
<sequence length="255" mass="27648">MCALPTVTSTPFRAPLIGGSQSSYFSDFNQSLASPSSRRIHTMQKKAPVEAETNIHREQLQARINVSRVKFSLLLLALMSGGSILFAFLAIQILLSVHSNSAIAEKVLSNTFGKDDLRRVVWEAASSIALISITSSISAFFVSTVQLFFAMKMLKSSPTAIKRVLTFLSEGRFLRCIVYSIWFFSILVFIAGSVMYSMMISAPLGTVSKGIGAAFGLASIIICAIGALHATYAWSLTCDSDADEKYMTGNLSTLV</sequence>
<accession>A0A0M3IRD9</accession>
<dbReference type="InterPro" id="IPR029201">
    <property type="entry name" value="Jiraiya"/>
</dbReference>
<keyword evidence="1" id="KW-0472">Membrane</keyword>
<dbReference type="AlphaFoldDB" id="A0A0M3IRD9"/>
<feature type="transmembrane region" description="Helical" evidence="1">
    <location>
        <begin position="128"/>
        <end position="151"/>
    </location>
</feature>
<feature type="transmembrane region" description="Helical" evidence="1">
    <location>
        <begin position="172"/>
        <end position="199"/>
    </location>
</feature>